<accession>A0A644W4S7</accession>
<organism evidence="2">
    <name type="scientific">bioreactor metagenome</name>
    <dbReference type="NCBI Taxonomy" id="1076179"/>
    <lineage>
        <taxon>unclassified sequences</taxon>
        <taxon>metagenomes</taxon>
        <taxon>ecological metagenomes</taxon>
    </lineage>
</organism>
<keyword evidence="1" id="KW-0472">Membrane</keyword>
<proteinExistence type="predicted"/>
<dbReference type="AlphaFoldDB" id="A0A644W4S7"/>
<feature type="transmembrane region" description="Helical" evidence="1">
    <location>
        <begin position="64"/>
        <end position="88"/>
    </location>
</feature>
<gene>
    <name evidence="2" type="ORF">SDC9_44956</name>
</gene>
<evidence type="ECO:0000256" key="1">
    <source>
        <dbReference type="SAM" id="Phobius"/>
    </source>
</evidence>
<feature type="transmembrane region" description="Helical" evidence="1">
    <location>
        <begin position="535"/>
        <end position="554"/>
    </location>
</feature>
<evidence type="ECO:0000313" key="2">
    <source>
        <dbReference type="EMBL" id="MPL98749.1"/>
    </source>
</evidence>
<name>A0A644W4S7_9ZZZZ</name>
<keyword evidence="1" id="KW-1133">Transmembrane helix</keyword>
<keyword evidence="1" id="KW-0812">Transmembrane</keyword>
<sequence>MRSGNRQILEPQSSVGIVHKAAYVVTAAVRKAVLIHLRNGAVLSKDILHLFIDGKAFFLRSGGFGLLIQLVELIIVIVEVVVAGALGIHAVHKVAGIADKRIEAVEEDLQVALGGFRQECRAVHLVDGHVDVDLLQSGLDSDSRLFPVGKAVAQGHRAVKSVGVAGLGEQFLGLFDVRLIAGLIVADVSAHVIRKHGGCAHRVAGHDLVHEVIIGDQAGYSLADLNVVEGSDIIVHAKEQMLVGRVLNDRNALLGGNGGDILLIQVESDIYVAVLQKHLAVGGFWNQFIGHGAVLSFCVAPIGISAAGQNHGFGSVVGGNLIGAGAAGIGGKEIGVAGDSFLSGGFVYDTEGIDFQQAQEHIAPLAQGENNRLVVGSLHVGDVGQSEEEAGVGIIAAVLEGPDNVRRGHLVAARKGGCRIQMEGPDQAVLAGLPALSQVALKFAGVGDKMPVLIDGGGVLDQTVINGVLERGGGGIGLIPGIQSVAKGCGRNHDAGFSRGGRGCAGSRGARGVCVACACAHGKGHGYAKDQRGELLQLFHCFLLFFFIIFLAYMKPGICARM</sequence>
<reference evidence="2" key="1">
    <citation type="submission" date="2019-08" db="EMBL/GenBank/DDBJ databases">
        <authorList>
            <person name="Kucharzyk K."/>
            <person name="Murdoch R.W."/>
            <person name="Higgins S."/>
            <person name="Loffler F."/>
        </authorList>
    </citation>
    <scope>NUCLEOTIDE SEQUENCE</scope>
</reference>
<protein>
    <submittedName>
        <fullName evidence="2">Uncharacterized protein</fullName>
    </submittedName>
</protein>
<dbReference type="EMBL" id="VSSQ01000626">
    <property type="protein sequence ID" value="MPL98749.1"/>
    <property type="molecule type" value="Genomic_DNA"/>
</dbReference>
<comment type="caution">
    <text evidence="2">The sequence shown here is derived from an EMBL/GenBank/DDBJ whole genome shotgun (WGS) entry which is preliminary data.</text>
</comment>